<evidence type="ECO:0000313" key="1">
    <source>
        <dbReference type="EMBL" id="MDQ0271697.1"/>
    </source>
</evidence>
<accession>A0ABU0AKB8</accession>
<dbReference type="EMBL" id="JAUSUB010000016">
    <property type="protein sequence ID" value="MDQ0271697.1"/>
    <property type="molecule type" value="Genomic_DNA"/>
</dbReference>
<evidence type="ECO:0000313" key="2">
    <source>
        <dbReference type="Proteomes" id="UP001238088"/>
    </source>
</evidence>
<organism evidence="1 2">
    <name type="scientific">Cytobacillus purgationiresistens</name>
    <dbReference type="NCBI Taxonomy" id="863449"/>
    <lineage>
        <taxon>Bacteria</taxon>
        <taxon>Bacillati</taxon>
        <taxon>Bacillota</taxon>
        <taxon>Bacilli</taxon>
        <taxon>Bacillales</taxon>
        <taxon>Bacillaceae</taxon>
        <taxon>Cytobacillus</taxon>
    </lineage>
</organism>
<gene>
    <name evidence="1" type="ORF">J2S17_003585</name>
</gene>
<proteinExistence type="predicted"/>
<comment type="caution">
    <text evidence="1">The sequence shown here is derived from an EMBL/GenBank/DDBJ whole genome shotgun (WGS) entry which is preliminary data.</text>
</comment>
<protein>
    <submittedName>
        <fullName evidence="1">Uncharacterized protein</fullName>
    </submittedName>
</protein>
<dbReference type="RefSeq" id="WP_307477027.1">
    <property type="nucleotide sequence ID" value="NZ_JAUSUB010000016.1"/>
</dbReference>
<dbReference type="Proteomes" id="UP001238088">
    <property type="component" value="Unassembled WGS sequence"/>
</dbReference>
<reference evidence="1 2" key="1">
    <citation type="submission" date="2023-07" db="EMBL/GenBank/DDBJ databases">
        <title>Genomic Encyclopedia of Type Strains, Phase IV (KMG-IV): sequencing the most valuable type-strain genomes for metagenomic binning, comparative biology and taxonomic classification.</title>
        <authorList>
            <person name="Goeker M."/>
        </authorList>
    </citation>
    <scope>NUCLEOTIDE SEQUENCE [LARGE SCALE GENOMIC DNA]</scope>
    <source>
        <strain evidence="1 2">DSM 23494</strain>
    </source>
</reference>
<name>A0ABU0AKB8_9BACI</name>
<keyword evidence="2" id="KW-1185">Reference proteome</keyword>
<sequence>MSGIFLKLVASFDFLQNEESLSYLSLFLIKYVNKVMIAKRTPKPNRTLPIIKKWV</sequence>